<dbReference type="InterPro" id="IPR051155">
    <property type="entry name" value="Nematode_MSP"/>
</dbReference>
<name>A0A6A5GXR1_CAERE</name>
<proteinExistence type="predicted"/>
<evidence type="ECO:0000256" key="7">
    <source>
        <dbReference type="RuleBase" id="RU003425"/>
    </source>
</evidence>
<keyword evidence="2" id="KW-0963">Cytoplasm</keyword>
<dbReference type="AlphaFoldDB" id="A0A6A5GXR1"/>
<keyword evidence="3 7" id="KW-0206">Cytoskeleton</keyword>
<evidence type="ECO:0000256" key="3">
    <source>
        <dbReference type="ARBA" id="ARBA00023212"/>
    </source>
</evidence>
<gene>
    <name evidence="10" type="ORF">GCK72_008496</name>
</gene>
<comment type="function">
    <text evidence="5 7">Central component in molecular interactions underlying sperm crawling. Forms an extensive filament system that extends from sperm villipoda, along the leading edge of the pseudopod.</text>
</comment>
<dbReference type="PROSITE" id="PS50202">
    <property type="entry name" value="MSP"/>
    <property type="match status" value="1"/>
</dbReference>
<dbReference type="SUPFAM" id="SSF49354">
    <property type="entry name" value="PapD-like"/>
    <property type="match status" value="1"/>
</dbReference>
<comment type="caution">
    <text evidence="10">The sequence shown here is derived from an EMBL/GenBank/DDBJ whole genome shotgun (WGS) entry which is preliminary data.</text>
</comment>
<evidence type="ECO:0000256" key="8">
    <source>
        <dbReference type="SAM" id="MobiDB-lite"/>
    </source>
</evidence>
<dbReference type="CTD" id="9817164"/>
<accession>A0A6A5GXR1</accession>
<feature type="region of interest" description="Disordered" evidence="8">
    <location>
        <begin position="111"/>
        <end position="138"/>
    </location>
</feature>
<dbReference type="InterPro" id="IPR013783">
    <property type="entry name" value="Ig-like_fold"/>
</dbReference>
<dbReference type="RefSeq" id="XP_003098919.2">
    <property type="nucleotide sequence ID" value="XM_003098871.2"/>
</dbReference>
<dbReference type="KEGG" id="crq:GCK72_008496"/>
<dbReference type="InterPro" id="IPR008962">
    <property type="entry name" value="PapD-like_sf"/>
</dbReference>
<dbReference type="InterPro" id="IPR000535">
    <property type="entry name" value="MSP_dom"/>
</dbReference>
<dbReference type="Gene3D" id="2.60.40.10">
    <property type="entry name" value="Immunoglobulins"/>
    <property type="match status" value="1"/>
</dbReference>
<comment type="subcellular location">
    <subcellularLocation>
        <location evidence="6">Cell projection</location>
        <location evidence="6">Pseudopodium</location>
    </subcellularLocation>
    <subcellularLocation>
        <location evidence="1">Cytoplasm</location>
        <location evidence="1">Cytoskeleton</location>
    </subcellularLocation>
</comment>
<evidence type="ECO:0000313" key="10">
    <source>
        <dbReference type="EMBL" id="KAF1760250.1"/>
    </source>
</evidence>
<dbReference type="GO" id="GO:0005856">
    <property type="term" value="C:cytoskeleton"/>
    <property type="evidence" value="ECO:0007669"/>
    <property type="project" value="UniProtKB-SubCell"/>
</dbReference>
<evidence type="ECO:0000313" key="11">
    <source>
        <dbReference type="Proteomes" id="UP000483820"/>
    </source>
</evidence>
<dbReference type="EMBL" id="WUAV01000003">
    <property type="protein sequence ID" value="KAF1760250.1"/>
    <property type="molecule type" value="Genomic_DNA"/>
</dbReference>
<evidence type="ECO:0000256" key="6">
    <source>
        <dbReference type="ARBA" id="ARBA00037818"/>
    </source>
</evidence>
<dbReference type="GeneID" id="9817164"/>
<sequence length="250" mass="28526">MRSLALARAARLEKLNRRSAANEVQMDEPGPQRNDDVVVIAPINQANHGGAVRGVAEEVQAQNQETIAARDTTQLNDVKREEQQEVVYNPNNDDGVEQPAAGNQVILQPPEQNAGIEQNVKNEDEESDPRDTMPGRIQTTPENIITFNVPFEISQTHIMKIQNLSDRRMAFKMMSNCPDRLEFNPLFGTVKQGEFTYVTIKTKPFQFHHNFGDRIFVTWINAPCNKDIREDWFMERGTRSQKIMVVEYLS</sequence>
<evidence type="ECO:0000256" key="2">
    <source>
        <dbReference type="ARBA" id="ARBA00022490"/>
    </source>
</evidence>
<dbReference type="GO" id="GO:0031143">
    <property type="term" value="C:pseudopodium"/>
    <property type="evidence" value="ECO:0007669"/>
    <property type="project" value="UniProtKB-SubCell"/>
</dbReference>
<feature type="domain" description="MSP" evidence="9">
    <location>
        <begin position="136"/>
        <end position="250"/>
    </location>
</feature>
<organism evidence="10 11">
    <name type="scientific">Caenorhabditis remanei</name>
    <name type="common">Caenorhabditis vulgaris</name>
    <dbReference type="NCBI Taxonomy" id="31234"/>
    <lineage>
        <taxon>Eukaryota</taxon>
        <taxon>Metazoa</taxon>
        <taxon>Ecdysozoa</taxon>
        <taxon>Nematoda</taxon>
        <taxon>Chromadorea</taxon>
        <taxon>Rhabditida</taxon>
        <taxon>Rhabditina</taxon>
        <taxon>Rhabditomorpha</taxon>
        <taxon>Rhabditoidea</taxon>
        <taxon>Rhabditidae</taxon>
        <taxon>Peloderinae</taxon>
        <taxon>Caenorhabditis</taxon>
    </lineage>
</organism>
<keyword evidence="4" id="KW-0966">Cell projection</keyword>
<dbReference type="PANTHER" id="PTHR22920">
    <property type="entry name" value="MAJOR SPERM PROTEIN"/>
    <property type="match status" value="1"/>
</dbReference>
<evidence type="ECO:0000256" key="1">
    <source>
        <dbReference type="ARBA" id="ARBA00004245"/>
    </source>
</evidence>
<protein>
    <recommendedName>
        <fullName evidence="7">Major sperm protein</fullName>
    </recommendedName>
</protein>
<evidence type="ECO:0000256" key="5">
    <source>
        <dbReference type="ARBA" id="ARBA00037744"/>
    </source>
</evidence>
<evidence type="ECO:0000259" key="9">
    <source>
        <dbReference type="PROSITE" id="PS50202"/>
    </source>
</evidence>
<evidence type="ECO:0000256" key="4">
    <source>
        <dbReference type="ARBA" id="ARBA00023273"/>
    </source>
</evidence>
<dbReference type="Pfam" id="PF00635">
    <property type="entry name" value="Motile_Sperm"/>
    <property type="match status" value="1"/>
</dbReference>
<dbReference type="Proteomes" id="UP000483820">
    <property type="component" value="Chromosome III"/>
</dbReference>
<dbReference type="PANTHER" id="PTHR22920:SF7">
    <property type="entry name" value="MSP DOMAIN-CONTAINING PROTEIN-RELATED"/>
    <property type="match status" value="1"/>
</dbReference>
<reference evidence="10 11" key="1">
    <citation type="submission" date="2019-12" db="EMBL/GenBank/DDBJ databases">
        <title>Chromosome-level assembly of the Caenorhabditis remanei genome.</title>
        <authorList>
            <person name="Teterina A.A."/>
            <person name="Willis J.H."/>
            <person name="Phillips P.C."/>
        </authorList>
    </citation>
    <scope>NUCLEOTIDE SEQUENCE [LARGE SCALE GENOMIC DNA]</scope>
    <source>
        <strain evidence="10 11">PX506</strain>
        <tissue evidence="10">Whole organism</tissue>
    </source>
</reference>